<keyword evidence="5 12" id="KW-1134">Transmembrane beta strand</keyword>
<evidence type="ECO:0000256" key="6">
    <source>
        <dbReference type="ARBA" id="ARBA00022692"/>
    </source>
</evidence>
<dbReference type="RefSeq" id="WP_192799584.1">
    <property type="nucleotide sequence ID" value="NZ_WBVY01000031.1"/>
</dbReference>
<keyword evidence="4 12" id="KW-0813">Transport</keyword>
<evidence type="ECO:0000256" key="1">
    <source>
        <dbReference type="ARBA" id="ARBA00003101"/>
    </source>
</evidence>
<feature type="non-terminal residue" evidence="13">
    <location>
        <position position="1"/>
    </location>
</feature>
<dbReference type="Proteomes" id="UP000460650">
    <property type="component" value="Unassembled WGS sequence"/>
</dbReference>
<comment type="caution">
    <text evidence="13">The sequence shown here is derived from an EMBL/GenBank/DDBJ whole genome shotgun (WGS) entry which is preliminary data.</text>
</comment>
<keyword evidence="8 12" id="KW-0406">Ion transport</keyword>
<dbReference type="GO" id="GO:0009279">
    <property type="term" value="C:cell outer membrane"/>
    <property type="evidence" value="ECO:0007669"/>
    <property type="project" value="UniProtKB-SubCell"/>
</dbReference>
<keyword evidence="10 12" id="KW-0472">Membrane</keyword>
<evidence type="ECO:0000256" key="10">
    <source>
        <dbReference type="ARBA" id="ARBA00023136"/>
    </source>
</evidence>
<dbReference type="AlphaFoldDB" id="A0A7V7VQ78"/>
<evidence type="ECO:0000256" key="2">
    <source>
        <dbReference type="ARBA" id="ARBA00004571"/>
    </source>
</evidence>
<name>A0A7V7VQ78_9HYPH</name>
<accession>A0A7V7VQ78</accession>
<keyword evidence="9 12" id="KW-0626">Porin</keyword>
<evidence type="ECO:0000256" key="3">
    <source>
        <dbReference type="ARBA" id="ARBA00009521"/>
    </source>
</evidence>
<proteinExistence type="inferred from homology"/>
<evidence type="ECO:0000256" key="8">
    <source>
        <dbReference type="ARBA" id="ARBA00023065"/>
    </source>
</evidence>
<reference evidence="13 14" key="1">
    <citation type="submission" date="2019-09" db="EMBL/GenBank/DDBJ databases">
        <title>Taxonomic organization of the family Brucellaceae based on a phylogenomic approach.</title>
        <authorList>
            <person name="Leclercq S."/>
            <person name="Cloeckaert A."/>
            <person name="Zygmunt M.S."/>
        </authorList>
    </citation>
    <scope>NUCLEOTIDE SEQUENCE [LARGE SCALE GENOMIC DNA]</scope>
    <source>
        <strain evidence="13 14">TA93</strain>
    </source>
</reference>
<comment type="domain">
    <text evidence="12">Consists of 16-stranded beta-barrel sheets, with large surface-exposed loops, that form a transmembrane pore at the center of each barrel. The pore is partially ocluded by a peptide loop that folds into the pore lumen.</text>
</comment>
<evidence type="ECO:0000313" key="14">
    <source>
        <dbReference type="Proteomes" id="UP000460650"/>
    </source>
</evidence>
<feature type="non-terminal residue" evidence="13">
    <location>
        <position position="103"/>
    </location>
</feature>
<dbReference type="EMBL" id="WBVY01000031">
    <property type="protein sequence ID" value="KAB2654408.1"/>
    <property type="molecule type" value="Genomic_DNA"/>
</dbReference>
<dbReference type="GO" id="GO:0015288">
    <property type="term" value="F:porin activity"/>
    <property type="evidence" value="ECO:0007669"/>
    <property type="project" value="UniProtKB-KW"/>
</dbReference>
<evidence type="ECO:0000256" key="5">
    <source>
        <dbReference type="ARBA" id="ARBA00022452"/>
    </source>
</evidence>
<comment type="function">
    <text evidence="1 12">Forms passive diffusion pores that allow small molecular weight hydrophilic materials across the outer membrane.</text>
</comment>
<dbReference type="InterPro" id="IPR003684">
    <property type="entry name" value="Porin_alphabac"/>
</dbReference>
<keyword evidence="7" id="KW-0732">Signal</keyword>
<dbReference type="GO" id="GO:0006811">
    <property type="term" value="P:monoatomic ion transport"/>
    <property type="evidence" value="ECO:0007669"/>
    <property type="project" value="UniProtKB-KW"/>
</dbReference>
<dbReference type="Pfam" id="PF02530">
    <property type="entry name" value="Porin_2"/>
    <property type="match status" value="1"/>
</dbReference>
<evidence type="ECO:0000256" key="12">
    <source>
        <dbReference type="RuleBase" id="RU364005"/>
    </source>
</evidence>
<protein>
    <recommendedName>
        <fullName evidence="12">Porin</fullName>
    </recommendedName>
</protein>
<gene>
    <name evidence="13" type="ORF">F9K94_24290</name>
</gene>
<evidence type="ECO:0000256" key="4">
    <source>
        <dbReference type="ARBA" id="ARBA00022448"/>
    </source>
</evidence>
<keyword evidence="6 12" id="KW-0812">Transmembrane</keyword>
<keyword evidence="11 12" id="KW-0998">Cell outer membrane</keyword>
<sequence>GTETCLRIHGYVRYDATGGDRVYARTPGDLDRDTWGKLARATLRFSTASETELGTLRTYTENRFNFTDGFQGGHTLNFAYIQLGGLRLGLDESAFHTFTGYLG</sequence>
<evidence type="ECO:0000256" key="9">
    <source>
        <dbReference type="ARBA" id="ARBA00023114"/>
    </source>
</evidence>
<comment type="subcellular location">
    <subcellularLocation>
        <location evidence="2 12">Cell outer membrane</location>
        <topology evidence="2 12">Multi-pass membrane protein</topology>
    </subcellularLocation>
</comment>
<comment type="similarity">
    <text evidence="3 12">Belongs to the alphaproteobacteria porin family.</text>
</comment>
<evidence type="ECO:0000313" key="13">
    <source>
        <dbReference type="EMBL" id="KAB2654408.1"/>
    </source>
</evidence>
<dbReference type="GO" id="GO:0046930">
    <property type="term" value="C:pore complex"/>
    <property type="evidence" value="ECO:0007669"/>
    <property type="project" value="UniProtKB-KW"/>
</dbReference>
<evidence type="ECO:0000256" key="11">
    <source>
        <dbReference type="ARBA" id="ARBA00023237"/>
    </source>
</evidence>
<evidence type="ECO:0000256" key="7">
    <source>
        <dbReference type="ARBA" id="ARBA00022729"/>
    </source>
</evidence>
<organism evidence="13 14">
    <name type="scientific">Brucella tritici</name>
    <dbReference type="NCBI Taxonomy" id="94626"/>
    <lineage>
        <taxon>Bacteria</taxon>
        <taxon>Pseudomonadati</taxon>
        <taxon>Pseudomonadota</taxon>
        <taxon>Alphaproteobacteria</taxon>
        <taxon>Hyphomicrobiales</taxon>
        <taxon>Brucellaceae</taxon>
        <taxon>Brucella/Ochrobactrum group</taxon>
        <taxon>Brucella</taxon>
    </lineage>
</organism>